<dbReference type="Proteomes" id="UP000326671">
    <property type="component" value="Unassembled WGS sequence"/>
</dbReference>
<feature type="region of interest" description="Disordered" evidence="1">
    <location>
        <begin position="40"/>
        <end position="86"/>
    </location>
</feature>
<dbReference type="AlphaFoldDB" id="A0A5J5HN23"/>
<feature type="signal peptide" evidence="2">
    <location>
        <begin position="1"/>
        <end position="25"/>
    </location>
</feature>
<evidence type="ECO:0000256" key="2">
    <source>
        <dbReference type="SAM" id="SignalP"/>
    </source>
</evidence>
<feature type="chain" id="PRO_5039122199" evidence="2">
    <location>
        <begin position="26"/>
        <end position="230"/>
    </location>
</feature>
<gene>
    <name evidence="3" type="ORF">F4V44_17435</name>
</gene>
<reference evidence="3 4" key="1">
    <citation type="submission" date="2019-09" db="EMBL/GenBank/DDBJ databases">
        <title>Whole genome sequences of isolates from the Mars Exploration Rovers.</title>
        <authorList>
            <person name="Seuylemezian A."/>
            <person name="Vaishampayan P."/>
        </authorList>
    </citation>
    <scope>NUCLEOTIDE SEQUENCE [LARGE SCALE GENOMIC DNA]</scope>
    <source>
        <strain evidence="3 4">MER_TA_151</strain>
    </source>
</reference>
<dbReference type="RefSeq" id="WP_150441283.1">
    <property type="nucleotide sequence ID" value="NZ_VYKL01000026.1"/>
</dbReference>
<name>A0A5J5HN23_9BACI</name>
<evidence type="ECO:0000313" key="3">
    <source>
        <dbReference type="EMBL" id="KAA9021756.1"/>
    </source>
</evidence>
<feature type="compositionally biased region" description="Low complexity" evidence="1">
    <location>
        <begin position="40"/>
        <end position="55"/>
    </location>
</feature>
<organism evidence="3 4">
    <name type="scientific">Niallia endozanthoxylica</name>
    <dbReference type="NCBI Taxonomy" id="2036016"/>
    <lineage>
        <taxon>Bacteria</taxon>
        <taxon>Bacillati</taxon>
        <taxon>Bacillota</taxon>
        <taxon>Bacilli</taxon>
        <taxon>Bacillales</taxon>
        <taxon>Bacillaceae</taxon>
        <taxon>Niallia</taxon>
    </lineage>
</organism>
<proteinExistence type="predicted"/>
<accession>A0A5J5HN23</accession>
<keyword evidence="2" id="KW-0732">Signal</keyword>
<sequence>MFKSFTVPVKLFLMLLVICACSAQKDMTQNKGTPYLKLSTNEQETVPETQTQEQNLQEEEIKEGQSNRPHSITQPKTDQTENITEPKQLPFQDFKERWNAISDDQMSDLYIQQFDAFNEQQETIYKSPLNNDHSISVYVQNGDIRKMIMSTENATSTSIVYSMLSGWSQMIHMLHPDIEIYDVDDFFNQIGVGPNADLKNVKNSTITYENIKYIITKTDTGYHFTAVLND</sequence>
<comment type="caution">
    <text evidence="3">The sequence shown here is derived from an EMBL/GenBank/DDBJ whole genome shotgun (WGS) entry which is preliminary data.</text>
</comment>
<keyword evidence="4" id="KW-1185">Reference proteome</keyword>
<dbReference type="OrthoDB" id="2908211at2"/>
<protein>
    <submittedName>
        <fullName evidence="3">Uncharacterized protein</fullName>
    </submittedName>
</protein>
<dbReference type="EMBL" id="VYKL01000026">
    <property type="protein sequence ID" value="KAA9021756.1"/>
    <property type="molecule type" value="Genomic_DNA"/>
</dbReference>
<evidence type="ECO:0000256" key="1">
    <source>
        <dbReference type="SAM" id="MobiDB-lite"/>
    </source>
</evidence>
<evidence type="ECO:0000313" key="4">
    <source>
        <dbReference type="Proteomes" id="UP000326671"/>
    </source>
</evidence>
<feature type="compositionally biased region" description="Polar residues" evidence="1">
    <location>
        <begin position="64"/>
        <end position="85"/>
    </location>
</feature>
<dbReference type="PROSITE" id="PS51257">
    <property type="entry name" value="PROKAR_LIPOPROTEIN"/>
    <property type="match status" value="1"/>
</dbReference>